<evidence type="ECO:0000256" key="2">
    <source>
        <dbReference type="SAM" id="Coils"/>
    </source>
</evidence>
<dbReference type="GO" id="GO:0000398">
    <property type="term" value="P:mRNA splicing, via spliceosome"/>
    <property type="evidence" value="ECO:0007669"/>
    <property type="project" value="TreeGrafter"/>
</dbReference>
<dbReference type="PANTHER" id="PTHR12072">
    <property type="entry name" value="CWF19, CELL CYCLE CONTROL PROTEIN"/>
    <property type="match status" value="1"/>
</dbReference>
<dbReference type="InterPro" id="IPR040194">
    <property type="entry name" value="Cwf19-like"/>
</dbReference>
<feature type="compositionally biased region" description="Basic and acidic residues" evidence="3">
    <location>
        <begin position="370"/>
        <end position="393"/>
    </location>
</feature>
<dbReference type="InterPro" id="IPR036265">
    <property type="entry name" value="HIT-like_sf"/>
</dbReference>
<dbReference type="EMBL" id="WBMX01004249">
    <property type="protein sequence ID" value="NXC19060.1"/>
    <property type="molecule type" value="Genomic_DNA"/>
</dbReference>
<feature type="region of interest" description="Disordered" evidence="3">
    <location>
        <begin position="166"/>
        <end position="395"/>
    </location>
</feature>
<dbReference type="AlphaFoldDB" id="A0A851LTL8"/>
<evidence type="ECO:0000313" key="5">
    <source>
        <dbReference type="EMBL" id="NXC19060.1"/>
    </source>
</evidence>
<feature type="compositionally biased region" description="Basic and acidic residues" evidence="3">
    <location>
        <begin position="321"/>
        <end position="334"/>
    </location>
</feature>
<organism evidence="5 6">
    <name type="scientific">Corythaeola cristata</name>
    <name type="common">Great blue turaco</name>
    <dbReference type="NCBI Taxonomy" id="103954"/>
    <lineage>
        <taxon>Eukaryota</taxon>
        <taxon>Metazoa</taxon>
        <taxon>Chordata</taxon>
        <taxon>Craniata</taxon>
        <taxon>Vertebrata</taxon>
        <taxon>Euteleostomi</taxon>
        <taxon>Archelosauria</taxon>
        <taxon>Archosauria</taxon>
        <taxon>Dinosauria</taxon>
        <taxon>Saurischia</taxon>
        <taxon>Theropoda</taxon>
        <taxon>Coelurosauria</taxon>
        <taxon>Aves</taxon>
        <taxon>Neognathae</taxon>
        <taxon>Neoaves</taxon>
        <taxon>Otidimorphae</taxon>
        <taxon>Musophagiformes</taxon>
        <taxon>Musophagidae</taxon>
        <taxon>Corythaeola</taxon>
    </lineage>
</organism>
<protein>
    <submittedName>
        <fullName evidence="5">C19L2 protein</fullName>
    </submittedName>
</protein>
<dbReference type="PANTHER" id="PTHR12072:SF5">
    <property type="entry name" value="CWF19-LIKE PROTEIN 2"/>
    <property type="match status" value="1"/>
</dbReference>
<dbReference type="SUPFAM" id="SSF54197">
    <property type="entry name" value="HIT-like"/>
    <property type="match status" value="1"/>
</dbReference>
<feature type="coiled-coil region" evidence="2">
    <location>
        <begin position="116"/>
        <end position="143"/>
    </location>
</feature>
<comment type="similarity">
    <text evidence="1">Belongs to the CWF19 family.</text>
</comment>
<proteinExistence type="inferred from homology"/>
<feature type="non-terminal residue" evidence="5">
    <location>
        <position position="1"/>
    </location>
</feature>
<feature type="compositionally biased region" description="Low complexity" evidence="3">
    <location>
        <begin position="296"/>
        <end position="308"/>
    </location>
</feature>
<gene>
    <name evidence="5" type="primary">Cwf19l2</name>
    <name evidence="5" type="ORF">CORCRI_R11026</name>
</gene>
<feature type="non-terminal residue" evidence="5">
    <location>
        <position position="618"/>
    </location>
</feature>
<feature type="compositionally biased region" description="Basic and acidic residues" evidence="3">
    <location>
        <begin position="251"/>
        <end position="262"/>
    </location>
</feature>
<keyword evidence="6" id="KW-1185">Reference proteome</keyword>
<dbReference type="OrthoDB" id="2113965at2759"/>
<keyword evidence="2" id="KW-0175">Coiled coil</keyword>
<dbReference type="InterPro" id="IPR006768">
    <property type="entry name" value="Cwf19-like_C_dom-1"/>
</dbReference>
<dbReference type="Pfam" id="PF04677">
    <property type="entry name" value="CwfJ_C_1"/>
    <property type="match status" value="1"/>
</dbReference>
<evidence type="ECO:0000259" key="4">
    <source>
        <dbReference type="Pfam" id="PF04677"/>
    </source>
</evidence>
<evidence type="ECO:0000256" key="1">
    <source>
        <dbReference type="ARBA" id="ARBA00006795"/>
    </source>
</evidence>
<feature type="compositionally biased region" description="Basic and acidic residues" evidence="3">
    <location>
        <begin position="175"/>
        <end position="203"/>
    </location>
</feature>
<dbReference type="Proteomes" id="UP000621168">
    <property type="component" value="Unassembled WGS sequence"/>
</dbReference>
<feature type="compositionally biased region" description="Basic and acidic residues" evidence="3">
    <location>
        <begin position="348"/>
        <end position="362"/>
    </location>
</feature>
<dbReference type="GO" id="GO:0071014">
    <property type="term" value="C:post-mRNA release spliceosomal complex"/>
    <property type="evidence" value="ECO:0007669"/>
    <property type="project" value="TreeGrafter"/>
</dbReference>
<feature type="compositionally biased region" description="Basic and acidic residues" evidence="3">
    <location>
        <begin position="219"/>
        <end position="236"/>
    </location>
</feature>
<evidence type="ECO:0000313" key="6">
    <source>
        <dbReference type="Proteomes" id="UP000621168"/>
    </source>
</evidence>
<feature type="region of interest" description="Disordered" evidence="3">
    <location>
        <begin position="82"/>
        <end position="104"/>
    </location>
</feature>
<name>A0A851LTL8_CORCR</name>
<evidence type="ECO:0000256" key="3">
    <source>
        <dbReference type="SAM" id="MobiDB-lite"/>
    </source>
</evidence>
<reference evidence="5" key="1">
    <citation type="submission" date="2019-09" db="EMBL/GenBank/DDBJ databases">
        <title>Bird 10,000 Genomes (B10K) Project - Family phase.</title>
        <authorList>
            <person name="Zhang G."/>
        </authorList>
    </citation>
    <scope>NUCLEOTIDE SEQUENCE</scope>
    <source>
        <strain evidence="5">B10K-CU-031-40</strain>
    </source>
</reference>
<accession>A0A851LTL8</accession>
<feature type="compositionally biased region" description="Polar residues" evidence="3">
    <location>
        <begin position="335"/>
        <end position="344"/>
    </location>
</feature>
<sequence length="618" mass="71307">DSSVEWVESNVTQSDNTEKAWKVNKQSDAVKEPSLQREEWMNLDFMSLKTTSAEAVRGERHKEKILERQKAQELEQAMLSERELNPYWKDGGTGLPPEKDEEASVKKVTVVEDAGLSWLRKSYQRMKEQAEREKRNFEEIVAERYGSMEIFQSRLEEAEKVASRKENYCGSGRWKKTDYSESEKGKKEQHMKKEIRGEDDRNRNMFGGYTREKHGKGWTQEDKGCKRDVSREDQECGHSSVDSVLRGYSSKAEKHSEKRSQEKSSSLSNIKHKFLKPSEDDLSLYSAPRDYKSWQSSSKLPVHSSLSSRFQKPSEDSGLETETHTEDNNEKLMSDQKSSVTWEQINDDSWKRTPSDEKEKLQQEYPNGIPEEKQMLSDHKTSCSRHTSKDEPSRVLSGEEMNRLGARIVKAELMGDMELASQLQAELENARKLRDTQGQIPAKPGGEVRGKYSSFLCANTMVPTHIDKESVRYFQDDDNMNLKDLVKNEKMRTAEDQNSLFMRMASKLMEKTDREYYTLDDMFVSKAAKKARSGEEEEIQRRKAIREHQQLAARMEKCPYCFDSSELSKHLIIAIGTKVYLSLPSNQSLTEGHCLIAPLQHHTAATLLDEDIWEEIQV</sequence>
<feature type="domain" description="Cwf19-like C-terminal" evidence="4">
    <location>
        <begin position="546"/>
        <end position="617"/>
    </location>
</feature>
<comment type="caution">
    <text evidence="5">The sequence shown here is derived from an EMBL/GenBank/DDBJ whole genome shotgun (WGS) entry which is preliminary data.</text>
</comment>